<dbReference type="Proteomes" id="UP000596742">
    <property type="component" value="Unassembled WGS sequence"/>
</dbReference>
<comment type="caution">
    <text evidence="2">The sequence shown here is derived from an EMBL/GenBank/DDBJ whole genome shotgun (WGS) entry which is preliminary data.</text>
</comment>
<dbReference type="AlphaFoldDB" id="A0A8B6BN67"/>
<dbReference type="OrthoDB" id="6774547at2759"/>
<name>A0A8B6BN67_MYTGA</name>
<evidence type="ECO:0000313" key="3">
    <source>
        <dbReference type="Proteomes" id="UP000596742"/>
    </source>
</evidence>
<protein>
    <recommendedName>
        <fullName evidence="1">DUF7869 domain-containing protein</fullName>
    </recommendedName>
</protein>
<dbReference type="EMBL" id="UYJE01000343">
    <property type="protein sequence ID" value="VDH92453.1"/>
    <property type="molecule type" value="Genomic_DNA"/>
</dbReference>
<accession>A0A8B6BN67</accession>
<feature type="domain" description="DUF7869" evidence="1">
    <location>
        <begin position="10"/>
        <end position="105"/>
    </location>
</feature>
<sequence length="114" mass="12770">MDAGRGGNEIASAIISILRTILEEHPNIDKICLWSDSCVPQNKNSFMVTALKILLFEHPKLQVIEHKFCSPGHSIQEVDNIHSNIEKSLKVCEVFSPPGFIRALSKVRPSFMKV</sequence>
<dbReference type="Pfam" id="PF25273">
    <property type="entry name" value="DUF7869"/>
    <property type="match status" value="1"/>
</dbReference>
<organism evidence="2 3">
    <name type="scientific">Mytilus galloprovincialis</name>
    <name type="common">Mediterranean mussel</name>
    <dbReference type="NCBI Taxonomy" id="29158"/>
    <lineage>
        <taxon>Eukaryota</taxon>
        <taxon>Metazoa</taxon>
        <taxon>Spiralia</taxon>
        <taxon>Lophotrochozoa</taxon>
        <taxon>Mollusca</taxon>
        <taxon>Bivalvia</taxon>
        <taxon>Autobranchia</taxon>
        <taxon>Pteriomorphia</taxon>
        <taxon>Mytilida</taxon>
        <taxon>Mytiloidea</taxon>
        <taxon>Mytilidae</taxon>
        <taxon>Mytilinae</taxon>
        <taxon>Mytilus</taxon>
    </lineage>
</organism>
<gene>
    <name evidence="2" type="ORF">MGAL_10B090129</name>
</gene>
<reference evidence="2" key="1">
    <citation type="submission" date="2018-11" db="EMBL/GenBank/DDBJ databases">
        <authorList>
            <person name="Alioto T."/>
            <person name="Alioto T."/>
        </authorList>
    </citation>
    <scope>NUCLEOTIDE SEQUENCE</scope>
</reference>
<keyword evidence="3" id="KW-1185">Reference proteome</keyword>
<evidence type="ECO:0000313" key="2">
    <source>
        <dbReference type="EMBL" id="VDH92453.1"/>
    </source>
</evidence>
<proteinExistence type="predicted"/>
<evidence type="ECO:0000259" key="1">
    <source>
        <dbReference type="Pfam" id="PF25273"/>
    </source>
</evidence>
<dbReference type="InterPro" id="IPR057191">
    <property type="entry name" value="DUF7869"/>
</dbReference>